<protein>
    <submittedName>
        <fullName evidence="2">Uncharacterized protein</fullName>
    </submittedName>
</protein>
<reference evidence="2" key="1">
    <citation type="journal article" date="2020" name="Nature">
        <title>Giant virus diversity and host interactions through global metagenomics.</title>
        <authorList>
            <person name="Schulz F."/>
            <person name="Roux S."/>
            <person name="Paez-Espino D."/>
            <person name="Jungbluth S."/>
            <person name="Walsh D.A."/>
            <person name="Denef V.J."/>
            <person name="McMahon K.D."/>
            <person name="Konstantinidis K.T."/>
            <person name="Eloe-Fadrosh E.A."/>
            <person name="Kyrpides N.C."/>
            <person name="Woyke T."/>
        </authorList>
    </citation>
    <scope>NUCLEOTIDE SEQUENCE</scope>
    <source>
        <strain evidence="2">GVMAG-M-3300009161-30</strain>
    </source>
</reference>
<evidence type="ECO:0000313" key="2">
    <source>
        <dbReference type="EMBL" id="QHT32718.1"/>
    </source>
</evidence>
<proteinExistence type="predicted"/>
<keyword evidence="1" id="KW-0175">Coiled coil</keyword>
<feature type="coiled-coil region" evidence="1">
    <location>
        <begin position="5"/>
        <end position="32"/>
    </location>
</feature>
<accession>A0A6C0EUN2</accession>
<dbReference type="EMBL" id="MN738947">
    <property type="protein sequence ID" value="QHT32718.1"/>
    <property type="molecule type" value="Genomic_DNA"/>
</dbReference>
<dbReference type="AlphaFoldDB" id="A0A6C0EUN2"/>
<organism evidence="2">
    <name type="scientific">viral metagenome</name>
    <dbReference type="NCBI Taxonomy" id="1070528"/>
    <lineage>
        <taxon>unclassified sequences</taxon>
        <taxon>metagenomes</taxon>
        <taxon>organismal metagenomes</taxon>
    </lineage>
</organism>
<name>A0A6C0EUN2_9ZZZZ</name>
<sequence length="87" mass="10702">MEEEFNIMKAEIETLKIKNTELEEKLKTYTSNHRHKKYYDNNAEVVIQRAKKYMDKIKETNPEKIKEWRHTAYLNRKEKLKQSNEEI</sequence>
<evidence type="ECO:0000256" key="1">
    <source>
        <dbReference type="SAM" id="Coils"/>
    </source>
</evidence>